<evidence type="ECO:0000313" key="3">
    <source>
        <dbReference type="EMBL" id="GMI39122.1"/>
    </source>
</evidence>
<reference evidence="4" key="1">
    <citation type="journal article" date="2023" name="Commun. Biol.">
        <title>Genome analysis of Parmales, the sister group of diatoms, reveals the evolutionary specialization of diatoms from phago-mixotrophs to photoautotrophs.</title>
        <authorList>
            <person name="Ban H."/>
            <person name="Sato S."/>
            <person name="Yoshikawa S."/>
            <person name="Yamada K."/>
            <person name="Nakamura Y."/>
            <person name="Ichinomiya M."/>
            <person name="Sato N."/>
            <person name="Blanc-Mathieu R."/>
            <person name="Endo H."/>
            <person name="Kuwata A."/>
            <person name="Ogata H."/>
        </authorList>
    </citation>
    <scope>NUCLEOTIDE SEQUENCE [LARGE SCALE GENOMIC DNA]</scope>
</reference>
<accession>A0A9W7L938</accession>
<sequence length="440" mass="49268">MAKTKKRRNPAQASAWGKLEHEAARERKKEGLGKKAKAKSVHENKDGELTYKREEFAHDTKDVKKKAKAKAKIELWRRKVREIEEVVKNYDEVEYKRGKKEEEARRLDQEKWDSKSKIERRVAARQLDPTKWKLKGAAKPAQEVYSEDVRYVDKYALDLKNSKESHARMENLLVTRQGSLGELEIGRTYLDANLGLAKALMGAGKVAGAGKLAERMGKLQGDFGFDDIEIRCALECNMPSKVRRIKADSVWGKWAMALVEFVSWHELEEEGSTEEGARARLREALEGNVLVGFYLSFSEIVDDCLELQEELEGKGREMEGEDKMVAEAVEYSCSEQVGGWFGTDMAVEWVREEVLTGEREGGGGWMDRVKEIVGVEGEEVEVQGDGEGEGEEGEIDMDMYRGMLNTALEMVAESGVFGGEERGDEMGEGGDGTSDGGTSS</sequence>
<feature type="compositionally biased region" description="Gly residues" evidence="2">
    <location>
        <begin position="429"/>
        <end position="440"/>
    </location>
</feature>
<gene>
    <name evidence="3" type="ORF">TrCOL_g3422</name>
</gene>
<protein>
    <submittedName>
        <fullName evidence="3">Uncharacterized protein</fullName>
    </submittedName>
</protein>
<comment type="caution">
    <text evidence="3">The sequence shown here is derived from an EMBL/GenBank/DDBJ whole genome shotgun (WGS) entry which is preliminary data.</text>
</comment>
<dbReference type="OrthoDB" id="206742at2759"/>
<name>A0A9W7L938_9STRA</name>
<feature type="compositionally biased region" description="Basic and acidic residues" evidence="2">
    <location>
        <begin position="18"/>
        <end position="33"/>
    </location>
</feature>
<dbReference type="Proteomes" id="UP001165065">
    <property type="component" value="Unassembled WGS sequence"/>
</dbReference>
<dbReference type="EMBL" id="BRYA01000097">
    <property type="protein sequence ID" value="GMI39122.1"/>
    <property type="molecule type" value="Genomic_DNA"/>
</dbReference>
<keyword evidence="4" id="KW-1185">Reference proteome</keyword>
<keyword evidence="1" id="KW-0175">Coiled coil</keyword>
<feature type="coiled-coil region" evidence="1">
    <location>
        <begin position="66"/>
        <end position="110"/>
    </location>
</feature>
<evidence type="ECO:0000256" key="1">
    <source>
        <dbReference type="SAM" id="Coils"/>
    </source>
</evidence>
<evidence type="ECO:0000313" key="4">
    <source>
        <dbReference type="Proteomes" id="UP001165065"/>
    </source>
</evidence>
<feature type="region of interest" description="Disordered" evidence="2">
    <location>
        <begin position="1"/>
        <end position="46"/>
    </location>
</feature>
<organism evidence="3 4">
    <name type="scientific">Triparma columacea</name>
    <dbReference type="NCBI Taxonomy" id="722753"/>
    <lineage>
        <taxon>Eukaryota</taxon>
        <taxon>Sar</taxon>
        <taxon>Stramenopiles</taxon>
        <taxon>Ochrophyta</taxon>
        <taxon>Bolidophyceae</taxon>
        <taxon>Parmales</taxon>
        <taxon>Triparmaceae</taxon>
        <taxon>Triparma</taxon>
    </lineage>
</organism>
<feature type="region of interest" description="Disordered" evidence="2">
    <location>
        <begin position="416"/>
        <end position="440"/>
    </location>
</feature>
<evidence type="ECO:0000256" key="2">
    <source>
        <dbReference type="SAM" id="MobiDB-lite"/>
    </source>
</evidence>
<dbReference type="AlphaFoldDB" id="A0A9W7L938"/>
<proteinExistence type="predicted"/>